<feature type="region of interest" description="Disordered" evidence="5">
    <location>
        <begin position="1"/>
        <end position="21"/>
    </location>
</feature>
<dbReference type="NCBIfam" id="TIGR04033">
    <property type="entry name" value="export_SdpB"/>
    <property type="match status" value="1"/>
</dbReference>
<evidence type="ECO:0000256" key="6">
    <source>
        <dbReference type="SAM" id="Phobius"/>
    </source>
</evidence>
<sequence length="381" mass="40348">MGVVRFRGNDGNAGQGGGSGRDMLTKTGEFAARIGSLSPWSNVYGVARTLLALGTLSTLLFTSTSALFLPAQGVPDYPKCDGVAATGLFCVVPESQLGTARLIGIAVLLLVVSGWRPRYTAIPHWWITFSFQANVTAPDGGDQISAVIALLLLPIALTDARTWHWGPAGRTDRSAGTPGWALFAWSAALVIRVQVAGLYFQSSVAKLSHTEWADGTSLFYWLRDPYFGAPGWIAPLTDAITRTSLGVLALTWMPLVIEFAIMLGLFAKRSVRPYLLLAGLSLHAFIGLLMGLGSFALAMFGCLVLHLRPLDQPFAFPARIADAWTGWRARRPSARTGEATPRGEGHGGAREGRDGAEEAAGADGAPVPAAHREALPGPATG</sequence>
<gene>
    <name evidence="8" type="ORF">DVH02_30240</name>
</gene>
<evidence type="ECO:0000313" key="8">
    <source>
        <dbReference type="EMBL" id="RDG34506.1"/>
    </source>
</evidence>
<keyword evidence="9" id="KW-1185">Reference proteome</keyword>
<dbReference type="InterPro" id="IPR011020">
    <property type="entry name" value="HTTM-like"/>
</dbReference>
<evidence type="ECO:0000259" key="7">
    <source>
        <dbReference type="SMART" id="SM00752"/>
    </source>
</evidence>
<proteinExistence type="predicted"/>
<feature type="region of interest" description="Disordered" evidence="5">
    <location>
        <begin position="331"/>
        <end position="381"/>
    </location>
</feature>
<feature type="compositionally biased region" description="Low complexity" evidence="5">
    <location>
        <begin position="358"/>
        <end position="369"/>
    </location>
</feature>
<dbReference type="PANTHER" id="PTHR39535">
    <property type="entry name" value="SPORULATION-DELAYING PROTEIN SDPB"/>
    <property type="match status" value="1"/>
</dbReference>
<feature type="compositionally biased region" description="Gly residues" evidence="5">
    <location>
        <begin position="11"/>
        <end position="20"/>
    </location>
</feature>
<dbReference type="InterPro" id="IPR023894">
    <property type="entry name" value="Sporulation_SdpB"/>
</dbReference>
<keyword evidence="4 6" id="KW-0472">Membrane</keyword>
<dbReference type="EMBL" id="QQNA01000311">
    <property type="protein sequence ID" value="RDG34506.1"/>
    <property type="molecule type" value="Genomic_DNA"/>
</dbReference>
<dbReference type="SMART" id="SM00752">
    <property type="entry name" value="HTTM"/>
    <property type="match status" value="1"/>
</dbReference>
<comment type="caution">
    <text evidence="8">The sequence shown here is derived from an EMBL/GenBank/DDBJ whole genome shotgun (WGS) entry which is preliminary data.</text>
</comment>
<evidence type="ECO:0000313" key="9">
    <source>
        <dbReference type="Proteomes" id="UP000253741"/>
    </source>
</evidence>
<keyword evidence="2 6" id="KW-0812">Transmembrane</keyword>
<evidence type="ECO:0000256" key="1">
    <source>
        <dbReference type="ARBA" id="ARBA00004127"/>
    </source>
</evidence>
<dbReference type="AlphaFoldDB" id="A0A370B439"/>
<feature type="transmembrane region" description="Helical" evidence="6">
    <location>
        <begin position="98"/>
        <end position="115"/>
    </location>
</feature>
<accession>A0A370B439</accession>
<dbReference type="InterPro" id="IPR052964">
    <property type="entry name" value="Sporulation_signal_mat"/>
</dbReference>
<keyword evidence="3 6" id="KW-1133">Transmembrane helix</keyword>
<dbReference type="Proteomes" id="UP000253741">
    <property type="component" value="Unassembled WGS sequence"/>
</dbReference>
<comment type="subcellular location">
    <subcellularLocation>
        <location evidence="1">Endomembrane system</location>
        <topology evidence="1">Multi-pass membrane protein</topology>
    </subcellularLocation>
</comment>
<feature type="transmembrane region" description="Helical" evidence="6">
    <location>
        <begin position="245"/>
        <end position="267"/>
    </location>
</feature>
<organism evidence="8 9">
    <name type="scientific">Streptomyces corynorhini</name>
    <dbReference type="NCBI Taxonomy" id="2282652"/>
    <lineage>
        <taxon>Bacteria</taxon>
        <taxon>Bacillati</taxon>
        <taxon>Actinomycetota</taxon>
        <taxon>Actinomycetes</taxon>
        <taxon>Kitasatosporales</taxon>
        <taxon>Streptomycetaceae</taxon>
        <taxon>Streptomyces</taxon>
    </lineage>
</organism>
<evidence type="ECO:0000256" key="2">
    <source>
        <dbReference type="ARBA" id="ARBA00022692"/>
    </source>
</evidence>
<reference evidence="8 9" key="1">
    <citation type="submission" date="2018-07" db="EMBL/GenBank/DDBJ databases">
        <title>Streptomyces species from bats.</title>
        <authorList>
            <person name="Dunlap C."/>
        </authorList>
    </citation>
    <scope>NUCLEOTIDE SEQUENCE [LARGE SCALE GENOMIC DNA]</scope>
    <source>
        <strain evidence="8 9">AC230</strain>
    </source>
</reference>
<evidence type="ECO:0000256" key="3">
    <source>
        <dbReference type="ARBA" id="ARBA00022989"/>
    </source>
</evidence>
<name>A0A370B439_9ACTN</name>
<evidence type="ECO:0000256" key="5">
    <source>
        <dbReference type="SAM" id="MobiDB-lite"/>
    </source>
</evidence>
<feature type="transmembrane region" description="Helical" evidence="6">
    <location>
        <begin position="274"/>
        <end position="307"/>
    </location>
</feature>
<feature type="domain" description="HTTM-like" evidence="7">
    <location>
        <begin position="36"/>
        <end position="311"/>
    </location>
</feature>
<evidence type="ECO:0000256" key="4">
    <source>
        <dbReference type="ARBA" id="ARBA00023136"/>
    </source>
</evidence>
<dbReference type="PANTHER" id="PTHR39535:SF2">
    <property type="entry name" value="HTTM DOMAIN-CONTAINING PROTEIN"/>
    <property type="match status" value="1"/>
</dbReference>
<feature type="compositionally biased region" description="Basic and acidic residues" evidence="5">
    <location>
        <begin position="341"/>
        <end position="356"/>
    </location>
</feature>
<protein>
    <recommendedName>
        <fullName evidence="7">HTTM-like domain-containing protein</fullName>
    </recommendedName>
</protein>
<dbReference type="GO" id="GO:0012505">
    <property type="term" value="C:endomembrane system"/>
    <property type="evidence" value="ECO:0007669"/>
    <property type="project" value="UniProtKB-SubCell"/>
</dbReference>
<feature type="transmembrane region" description="Helical" evidence="6">
    <location>
        <begin position="50"/>
        <end position="69"/>
    </location>
</feature>